<organism evidence="1">
    <name type="scientific">Arundo donax</name>
    <name type="common">Giant reed</name>
    <name type="synonym">Donax arundinaceus</name>
    <dbReference type="NCBI Taxonomy" id="35708"/>
    <lineage>
        <taxon>Eukaryota</taxon>
        <taxon>Viridiplantae</taxon>
        <taxon>Streptophyta</taxon>
        <taxon>Embryophyta</taxon>
        <taxon>Tracheophyta</taxon>
        <taxon>Spermatophyta</taxon>
        <taxon>Magnoliopsida</taxon>
        <taxon>Liliopsida</taxon>
        <taxon>Poales</taxon>
        <taxon>Poaceae</taxon>
        <taxon>PACMAD clade</taxon>
        <taxon>Arundinoideae</taxon>
        <taxon>Arundineae</taxon>
        <taxon>Arundo</taxon>
    </lineage>
</organism>
<protein>
    <submittedName>
        <fullName evidence="1">Uncharacterized protein</fullName>
    </submittedName>
</protein>
<reference evidence="1" key="2">
    <citation type="journal article" date="2015" name="Data Brief">
        <title>Shoot transcriptome of the giant reed, Arundo donax.</title>
        <authorList>
            <person name="Barrero R.A."/>
            <person name="Guerrero F.D."/>
            <person name="Moolhuijzen P."/>
            <person name="Goolsby J.A."/>
            <person name="Tidwell J."/>
            <person name="Bellgard S.E."/>
            <person name="Bellgard M.I."/>
        </authorList>
    </citation>
    <scope>NUCLEOTIDE SEQUENCE</scope>
    <source>
        <tissue evidence="1">Shoot tissue taken approximately 20 cm above the soil surface</tissue>
    </source>
</reference>
<evidence type="ECO:0000313" key="1">
    <source>
        <dbReference type="EMBL" id="JAD63355.1"/>
    </source>
</evidence>
<accession>A0A0A9BQ65</accession>
<dbReference type="EMBL" id="GBRH01234540">
    <property type="protein sequence ID" value="JAD63355.1"/>
    <property type="molecule type" value="Transcribed_RNA"/>
</dbReference>
<dbReference type="AlphaFoldDB" id="A0A0A9BQ65"/>
<name>A0A0A9BQ65_ARUDO</name>
<proteinExistence type="predicted"/>
<sequence>MHSWRLQHALLATCSTRVVTITLQPLPFCGKALLIISHDGASHKSSTTIKYLLCFRCLLMLSMMSCTSQAGDGPPIPNFDCMRSRSFVISGLWETDTNALQLNWPPIP</sequence>
<reference evidence="1" key="1">
    <citation type="submission" date="2014-09" db="EMBL/GenBank/DDBJ databases">
        <authorList>
            <person name="Magalhaes I.L.F."/>
            <person name="Oliveira U."/>
            <person name="Santos F.R."/>
            <person name="Vidigal T.H.D.A."/>
            <person name="Brescovit A.D."/>
            <person name="Santos A.J."/>
        </authorList>
    </citation>
    <scope>NUCLEOTIDE SEQUENCE</scope>
    <source>
        <tissue evidence="1">Shoot tissue taken approximately 20 cm above the soil surface</tissue>
    </source>
</reference>